<keyword evidence="10" id="KW-1185">Reference proteome</keyword>
<organism evidence="9 10">
    <name type="scientific">Monodelphis domestica</name>
    <name type="common">Gray short-tailed opossum</name>
    <dbReference type="NCBI Taxonomy" id="13616"/>
    <lineage>
        <taxon>Eukaryota</taxon>
        <taxon>Metazoa</taxon>
        <taxon>Chordata</taxon>
        <taxon>Craniata</taxon>
        <taxon>Vertebrata</taxon>
        <taxon>Euteleostomi</taxon>
        <taxon>Mammalia</taxon>
        <taxon>Metatheria</taxon>
        <taxon>Didelphimorphia</taxon>
        <taxon>Didelphidae</taxon>
        <taxon>Monodelphis</taxon>
    </lineage>
</organism>
<evidence type="ECO:0000256" key="5">
    <source>
        <dbReference type="ARBA" id="ARBA00023157"/>
    </source>
</evidence>
<dbReference type="PANTHER" id="PTHR22917">
    <property type="entry name" value="HEMOPEXIN DOMAIN-CONTAINING PROTEIN"/>
    <property type="match status" value="1"/>
</dbReference>
<dbReference type="Proteomes" id="UP000002280">
    <property type="component" value="Chromosome 3"/>
</dbReference>
<dbReference type="GO" id="GO:0005044">
    <property type="term" value="F:scavenger receptor activity"/>
    <property type="evidence" value="ECO:0007669"/>
    <property type="project" value="InterPro"/>
</dbReference>
<dbReference type="GO" id="GO:0005576">
    <property type="term" value="C:extracellular region"/>
    <property type="evidence" value="ECO:0007669"/>
    <property type="project" value="UniProtKB-SubCell"/>
</dbReference>
<dbReference type="GO" id="GO:0030247">
    <property type="term" value="F:polysaccharide binding"/>
    <property type="evidence" value="ECO:0007669"/>
    <property type="project" value="InterPro"/>
</dbReference>
<evidence type="ECO:0000256" key="7">
    <source>
        <dbReference type="SAM" id="Phobius"/>
    </source>
</evidence>
<dbReference type="OMA" id="HCLKTES"/>
<evidence type="ECO:0000256" key="6">
    <source>
        <dbReference type="ARBA" id="ARBA00023180"/>
    </source>
</evidence>
<dbReference type="InterPro" id="IPR036024">
    <property type="entry name" value="Somatomedin_B-like_dom_sf"/>
</dbReference>
<dbReference type="SUPFAM" id="SSF90188">
    <property type="entry name" value="Somatomedin B domain"/>
    <property type="match status" value="1"/>
</dbReference>
<dbReference type="InterPro" id="IPR001212">
    <property type="entry name" value="Somatomedin_B_dom"/>
</dbReference>
<keyword evidence="3" id="KW-0732">Signal</keyword>
<dbReference type="STRING" id="13616.ENSMODP00000043377"/>
<reference evidence="9" key="3">
    <citation type="submission" date="2025-09" db="UniProtKB">
        <authorList>
            <consortium name="Ensembl"/>
        </authorList>
    </citation>
    <scope>IDENTIFICATION</scope>
</reference>
<keyword evidence="4" id="KW-0677">Repeat</keyword>
<keyword evidence="5" id="KW-1015">Disulfide bond</keyword>
<evidence type="ECO:0000256" key="1">
    <source>
        <dbReference type="ARBA" id="ARBA00004613"/>
    </source>
</evidence>
<dbReference type="GO" id="GO:0006955">
    <property type="term" value="P:immune response"/>
    <property type="evidence" value="ECO:0007669"/>
    <property type="project" value="InterPro"/>
</dbReference>
<dbReference type="SMART" id="SM00201">
    <property type="entry name" value="SO"/>
    <property type="match status" value="1"/>
</dbReference>
<dbReference type="InterPro" id="IPR051298">
    <property type="entry name" value="Heme_transport/Cell_adhesion"/>
</dbReference>
<evidence type="ECO:0000256" key="2">
    <source>
        <dbReference type="ARBA" id="ARBA00022525"/>
    </source>
</evidence>
<dbReference type="Gene3D" id="4.10.410.20">
    <property type="match status" value="1"/>
</dbReference>
<evidence type="ECO:0000313" key="9">
    <source>
        <dbReference type="Ensembl" id="ENSMODP00000043377.1"/>
    </source>
</evidence>
<dbReference type="AlphaFoldDB" id="A0A5F8G7F8"/>
<protein>
    <recommendedName>
        <fullName evidence="8">SMB domain-containing protein</fullName>
    </recommendedName>
</protein>
<reference evidence="9 10" key="1">
    <citation type="journal article" date="2007" name="Nature">
        <title>Genome of the marsupial Monodelphis domestica reveals innovation in non-coding sequences.</title>
        <authorList>
            <person name="Mikkelsen T.S."/>
            <person name="Wakefield M.J."/>
            <person name="Aken B."/>
            <person name="Amemiya C.T."/>
            <person name="Chang J.L."/>
            <person name="Duke S."/>
            <person name="Garber M."/>
            <person name="Gentles A.J."/>
            <person name="Goodstadt L."/>
            <person name="Heger A."/>
            <person name="Jurka J."/>
            <person name="Kamal M."/>
            <person name="Mauceli E."/>
            <person name="Searle S.M."/>
            <person name="Sharpe T."/>
            <person name="Baker M.L."/>
            <person name="Batzer M.A."/>
            <person name="Benos P.V."/>
            <person name="Belov K."/>
            <person name="Clamp M."/>
            <person name="Cook A."/>
            <person name="Cuff J."/>
            <person name="Das R."/>
            <person name="Davidow L."/>
            <person name="Deakin J.E."/>
            <person name="Fazzari M.J."/>
            <person name="Glass J.L."/>
            <person name="Grabherr M."/>
            <person name="Greally J.M."/>
            <person name="Gu W."/>
            <person name="Hore T.A."/>
            <person name="Huttley G.A."/>
            <person name="Kleber M."/>
            <person name="Jirtle R.L."/>
            <person name="Koina E."/>
            <person name="Lee J.T."/>
            <person name="Mahony S."/>
            <person name="Marra M.A."/>
            <person name="Miller R.D."/>
            <person name="Nicholls R.D."/>
            <person name="Oda M."/>
            <person name="Papenfuss A.T."/>
            <person name="Parra Z.E."/>
            <person name="Pollock D.D."/>
            <person name="Ray D.A."/>
            <person name="Schein J.E."/>
            <person name="Speed T.P."/>
            <person name="Thompson K."/>
            <person name="VandeBerg J.L."/>
            <person name="Wade C.M."/>
            <person name="Walker J.A."/>
            <person name="Waters P.D."/>
            <person name="Webber C."/>
            <person name="Weidman J.R."/>
            <person name="Xie X."/>
            <person name="Zody M.C."/>
            <person name="Baldwin J."/>
            <person name="Abdouelleil A."/>
            <person name="Abdulkadir J."/>
            <person name="Abebe A."/>
            <person name="Abera B."/>
            <person name="Abreu J."/>
            <person name="Acer S.C."/>
            <person name="Aftuck L."/>
            <person name="Alexander A."/>
            <person name="An P."/>
            <person name="Anderson E."/>
            <person name="Anderson S."/>
            <person name="Arachi H."/>
            <person name="Azer M."/>
            <person name="Bachantsang P."/>
            <person name="Barry A."/>
            <person name="Bayul T."/>
            <person name="Berlin A."/>
            <person name="Bessette D."/>
            <person name="Bloom T."/>
            <person name="Bloom T."/>
            <person name="Boguslavskiy L."/>
            <person name="Bonnet C."/>
            <person name="Boukhgalter B."/>
            <person name="Bourzgui I."/>
            <person name="Brown A."/>
            <person name="Cahill P."/>
            <person name="Channer S."/>
            <person name="Cheshatsang Y."/>
            <person name="Chuda L."/>
            <person name="Citroen M."/>
            <person name="Collymore A."/>
            <person name="Cooke P."/>
            <person name="Costello M."/>
            <person name="D'Aco K."/>
            <person name="Daza R."/>
            <person name="De Haan G."/>
            <person name="DeGray S."/>
            <person name="DeMaso C."/>
            <person name="Dhargay N."/>
            <person name="Dooley K."/>
            <person name="Dooley E."/>
            <person name="Doricent M."/>
            <person name="Dorje P."/>
            <person name="Dorjee K."/>
            <person name="Dupes A."/>
            <person name="Elong R."/>
            <person name="Falk J."/>
            <person name="Farina A."/>
            <person name="Faro S."/>
            <person name="Ferguson D."/>
            <person name="Fisher S."/>
            <person name="Foley C.D."/>
            <person name="Franke A."/>
            <person name="Friedrich D."/>
            <person name="Gadbois L."/>
            <person name="Gearin G."/>
            <person name="Gearin C.R."/>
            <person name="Giannoukos G."/>
            <person name="Goode T."/>
            <person name="Graham J."/>
            <person name="Grandbois E."/>
            <person name="Grewal S."/>
            <person name="Gyaltsen K."/>
            <person name="Hafez N."/>
            <person name="Hagos B."/>
            <person name="Hall J."/>
            <person name="Henson C."/>
            <person name="Hollinger A."/>
            <person name="Honan T."/>
            <person name="Huard M.D."/>
            <person name="Hughes L."/>
            <person name="Hurhula B."/>
            <person name="Husby M.E."/>
            <person name="Kamat A."/>
            <person name="Kanga B."/>
            <person name="Kashin S."/>
            <person name="Khazanovich D."/>
            <person name="Kisner P."/>
            <person name="Lance K."/>
            <person name="Lara M."/>
            <person name="Lee W."/>
            <person name="Lennon N."/>
            <person name="Letendre F."/>
            <person name="LeVine R."/>
            <person name="Lipovsky A."/>
            <person name="Liu X."/>
            <person name="Liu J."/>
            <person name="Liu S."/>
            <person name="Lokyitsang T."/>
            <person name="Lokyitsang Y."/>
            <person name="Lubonja R."/>
            <person name="Lui A."/>
            <person name="MacDonald P."/>
            <person name="Magnisalis V."/>
            <person name="Maru K."/>
            <person name="Matthews C."/>
            <person name="McCusker W."/>
            <person name="McDonough S."/>
            <person name="Mehta T."/>
            <person name="Meldrim J."/>
            <person name="Meneus L."/>
            <person name="Mihai O."/>
            <person name="Mihalev A."/>
            <person name="Mihova T."/>
            <person name="Mittelman R."/>
            <person name="Mlenga V."/>
            <person name="Montmayeur A."/>
            <person name="Mulrain L."/>
            <person name="Navidi A."/>
            <person name="Naylor J."/>
            <person name="Negash T."/>
            <person name="Nguyen T."/>
            <person name="Nguyen N."/>
            <person name="Nicol R."/>
            <person name="Norbu C."/>
            <person name="Norbu N."/>
            <person name="Novod N."/>
            <person name="O'Neill B."/>
            <person name="Osman S."/>
            <person name="Markiewicz E."/>
            <person name="Oyono O.L."/>
            <person name="Patti C."/>
            <person name="Phunkhang P."/>
            <person name="Pierre F."/>
            <person name="Priest M."/>
            <person name="Raghuraman S."/>
            <person name="Rege F."/>
            <person name="Reyes R."/>
            <person name="Rise C."/>
            <person name="Rogov P."/>
            <person name="Ross K."/>
            <person name="Ryan E."/>
            <person name="Settipalli S."/>
            <person name="Shea T."/>
            <person name="Sherpa N."/>
            <person name="Shi L."/>
            <person name="Shih D."/>
            <person name="Sparrow T."/>
            <person name="Spaulding J."/>
            <person name="Stalker J."/>
            <person name="Stange-Thomann N."/>
            <person name="Stavropoulos S."/>
            <person name="Stone C."/>
            <person name="Strader C."/>
            <person name="Tesfaye S."/>
            <person name="Thomson T."/>
            <person name="Thoulutsang Y."/>
            <person name="Thoulutsang D."/>
            <person name="Topham K."/>
            <person name="Topping I."/>
            <person name="Tsamla T."/>
            <person name="Vassiliev H."/>
            <person name="Vo A."/>
            <person name="Wangchuk T."/>
            <person name="Wangdi T."/>
            <person name="Weiand M."/>
            <person name="Wilkinson J."/>
            <person name="Wilson A."/>
            <person name="Yadav S."/>
            <person name="Young G."/>
            <person name="Yu Q."/>
            <person name="Zembek L."/>
            <person name="Zhong D."/>
            <person name="Zimmer A."/>
            <person name="Zwirko Z."/>
            <person name="Jaffe D.B."/>
            <person name="Alvarez P."/>
            <person name="Brockman W."/>
            <person name="Butler J."/>
            <person name="Chin C."/>
            <person name="Gnerre S."/>
            <person name="MacCallum I."/>
            <person name="Graves J.A."/>
            <person name="Ponting C.P."/>
            <person name="Breen M."/>
            <person name="Samollow P.B."/>
            <person name="Lander E.S."/>
            <person name="Lindblad-Toh K."/>
        </authorList>
    </citation>
    <scope>NUCLEOTIDE SEQUENCE [LARGE SCALE GENOMIC DNA]</scope>
</reference>
<dbReference type="PRINTS" id="PR00022">
    <property type="entry name" value="SOMATOMEDINB"/>
</dbReference>
<reference evidence="9" key="2">
    <citation type="submission" date="2025-08" db="UniProtKB">
        <authorList>
            <consortium name="Ensembl"/>
        </authorList>
    </citation>
    <scope>IDENTIFICATION</scope>
</reference>
<evidence type="ECO:0000256" key="4">
    <source>
        <dbReference type="ARBA" id="ARBA00022737"/>
    </source>
</evidence>
<dbReference type="Ensembl" id="ENSMODT00000077161.1">
    <property type="protein sequence ID" value="ENSMODP00000043377.1"/>
    <property type="gene ID" value="ENSMODG00000044265.1"/>
</dbReference>
<feature type="domain" description="SMB" evidence="8">
    <location>
        <begin position="55"/>
        <end position="98"/>
    </location>
</feature>
<name>A0A5F8G7F8_MONDO</name>
<keyword evidence="7" id="KW-1133">Transmembrane helix</keyword>
<dbReference type="InterPro" id="IPR020436">
    <property type="entry name" value="SMB_chordata"/>
</dbReference>
<dbReference type="InParanoid" id="A0A5F8G7F8"/>
<feature type="transmembrane region" description="Helical" evidence="7">
    <location>
        <begin position="12"/>
        <end position="30"/>
    </location>
</feature>
<keyword evidence="7" id="KW-0812">Transmembrane</keyword>
<accession>A0A5F8G7F8</accession>
<evidence type="ECO:0000259" key="8">
    <source>
        <dbReference type="PROSITE" id="PS50958"/>
    </source>
</evidence>
<dbReference type="PANTHER" id="PTHR22917:SF6">
    <property type="entry name" value="EG:8D8.2 PROTEIN-RELATED"/>
    <property type="match status" value="1"/>
</dbReference>
<sequence>MAKRNAFQSHQVFSLFIFAIGVYACVGFATNRIKRAEEWEEGPLSVLSDAPRTNTSNSCKGRCFELQEREDMDCQCDNLCKSYGSCCHDFDEHCLKTESPWPRLTHSWTRKNPFFPIAHQWSLSFCLKNLQQGASLFLEVSHSLFG</sequence>
<dbReference type="PROSITE" id="PS00524">
    <property type="entry name" value="SMB_1"/>
    <property type="match status" value="1"/>
</dbReference>
<proteinExistence type="predicted"/>
<comment type="subcellular location">
    <subcellularLocation>
        <location evidence="1">Secreted</location>
    </subcellularLocation>
</comment>
<dbReference type="GeneTree" id="ENSGT00940000155778"/>
<evidence type="ECO:0000256" key="3">
    <source>
        <dbReference type="ARBA" id="ARBA00022729"/>
    </source>
</evidence>
<dbReference type="Bgee" id="ENSMODG00000044265">
    <property type="expression patterns" value="Expressed in ovary and 20 other cell types or tissues"/>
</dbReference>
<keyword evidence="6" id="KW-0325">Glycoprotein</keyword>
<dbReference type="PROSITE" id="PS51257">
    <property type="entry name" value="PROKAR_LIPOPROTEIN"/>
    <property type="match status" value="1"/>
</dbReference>
<dbReference type="Pfam" id="PF01033">
    <property type="entry name" value="Somatomedin_B"/>
    <property type="match status" value="1"/>
</dbReference>
<dbReference type="FunFam" id="4.10.410.20:FF:000002">
    <property type="entry name" value="Ectonucleotide pyrophosphatase/phosphodiesterase family member 2"/>
    <property type="match status" value="1"/>
</dbReference>
<keyword evidence="7" id="KW-0472">Membrane</keyword>
<dbReference type="PROSITE" id="PS50958">
    <property type="entry name" value="SMB_2"/>
    <property type="match status" value="1"/>
</dbReference>
<keyword evidence="2" id="KW-0964">Secreted</keyword>
<evidence type="ECO:0000313" key="10">
    <source>
        <dbReference type="Proteomes" id="UP000002280"/>
    </source>
</evidence>